<dbReference type="SUPFAM" id="SSF53335">
    <property type="entry name" value="S-adenosyl-L-methionine-dependent methyltransferases"/>
    <property type="match status" value="1"/>
</dbReference>
<dbReference type="RefSeq" id="WP_150456629.1">
    <property type="nucleotide sequence ID" value="NZ_VYKK01000004.1"/>
</dbReference>
<dbReference type="AlphaFoldDB" id="A0A5J5GGK5"/>
<dbReference type="InterPro" id="IPR029063">
    <property type="entry name" value="SAM-dependent_MTases_sf"/>
</dbReference>
<protein>
    <submittedName>
        <fullName evidence="1">Uncharacterized protein</fullName>
    </submittedName>
</protein>
<comment type="caution">
    <text evidence="1">The sequence shown here is derived from an EMBL/GenBank/DDBJ whole genome shotgun (WGS) entry which is preliminary data.</text>
</comment>
<gene>
    <name evidence="1" type="ORF">F4V43_02310</name>
</gene>
<organism evidence="1 2">
    <name type="scientific">Paenibacillus spiritus</name>
    <dbReference type="NCBI Taxonomy" id="2496557"/>
    <lineage>
        <taxon>Bacteria</taxon>
        <taxon>Bacillati</taxon>
        <taxon>Bacillota</taxon>
        <taxon>Bacilli</taxon>
        <taxon>Bacillales</taxon>
        <taxon>Paenibacillaceae</taxon>
        <taxon>Paenibacillus</taxon>
    </lineage>
</organism>
<sequence length="93" mass="10897">MSTYEITENKVRAAYVIPEAMPVFNNPFQDGAFEARYKYNKEGMFAFVSWRWINPFVEWIDNRRCLEVMAGRGILSYALRQKGVDIITTDDFS</sequence>
<reference evidence="1 2" key="1">
    <citation type="submission" date="2019-09" db="EMBL/GenBank/DDBJ databases">
        <title>Bacillus ochoae sp. nov., Paenibacillus whitsoniae sp. nov., Paenibacillus spiritus sp. nov. Isolated from the Mars Exploration Rover during spacecraft assembly.</title>
        <authorList>
            <person name="Seuylemezian A."/>
            <person name="Vaishampayan P."/>
        </authorList>
    </citation>
    <scope>NUCLEOTIDE SEQUENCE [LARGE SCALE GENOMIC DNA]</scope>
    <source>
        <strain evidence="1 2">MER_111</strain>
    </source>
</reference>
<keyword evidence="2" id="KW-1185">Reference proteome</keyword>
<evidence type="ECO:0000313" key="1">
    <source>
        <dbReference type="EMBL" id="KAA9007339.1"/>
    </source>
</evidence>
<proteinExistence type="predicted"/>
<evidence type="ECO:0000313" key="2">
    <source>
        <dbReference type="Proteomes" id="UP000367750"/>
    </source>
</evidence>
<dbReference type="EMBL" id="VYKK01000004">
    <property type="protein sequence ID" value="KAA9007339.1"/>
    <property type="molecule type" value="Genomic_DNA"/>
</dbReference>
<accession>A0A5J5GGK5</accession>
<dbReference type="OrthoDB" id="2248737at2"/>
<name>A0A5J5GGK5_9BACL</name>
<dbReference type="Proteomes" id="UP000367750">
    <property type="component" value="Unassembled WGS sequence"/>
</dbReference>